<dbReference type="Pfam" id="PF00313">
    <property type="entry name" value="CSD"/>
    <property type="match status" value="1"/>
</dbReference>
<dbReference type="EMBL" id="JAAKZZ010000902">
    <property type="protein sequence ID" value="NGO73789.1"/>
    <property type="molecule type" value="Genomic_DNA"/>
</dbReference>
<reference evidence="4 5" key="1">
    <citation type="submission" date="2020-02" db="EMBL/GenBank/DDBJ databases">
        <title>Whole-genome analyses of novel actinobacteria.</title>
        <authorList>
            <person name="Sahin N."/>
            <person name="Tatar D."/>
        </authorList>
    </citation>
    <scope>NUCLEOTIDE SEQUENCE [LARGE SCALE GENOMIC DNA]</scope>
    <source>
        <strain evidence="4 5">SB3404</strain>
    </source>
</reference>
<feature type="region of interest" description="Disordered" evidence="2">
    <location>
        <begin position="68"/>
        <end position="101"/>
    </location>
</feature>
<dbReference type="SUPFAM" id="SSF50249">
    <property type="entry name" value="Nucleic acid-binding proteins"/>
    <property type="match status" value="1"/>
</dbReference>
<dbReference type="PANTHER" id="PTHR12962">
    <property type="entry name" value="CALCIUM-REGULATED HEAT STABLE PROTEIN CRHSP-24-RELATED"/>
    <property type="match status" value="1"/>
</dbReference>
<dbReference type="InterPro" id="IPR012340">
    <property type="entry name" value="NA-bd_OB-fold"/>
</dbReference>
<dbReference type="PROSITE" id="PS51857">
    <property type="entry name" value="CSD_2"/>
    <property type="match status" value="1"/>
</dbReference>
<gene>
    <name evidence="4" type="ORF">G5C65_36835</name>
</gene>
<evidence type="ECO:0000313" key="4">
    <source>
        <dbReference type="EMBL" id="NGO73789.1"/>
    </source>
</evidence>
<sequence length="138" mass="15085">MLMTGKVLQFDEVRGYGFIQPKGGGEDVFMHANDLLDEKYLFQAGSEVEFSMEMGDKGPKASEIRLIHQPPSEGRFSRSLRPAPVSAEPGDAEAQSAEELRDDLTSALVEGADSLTGAQIKEVRECVIALARQRGWVS</sequence>
<dbReference type="PRINTS" id="PR00050">
    <property type="entry name" value="COLDSHOCK"/>
</dbReference>
<dbReference type="CDD" id="cd04458">
    <property type="entry name" value="CSP_CDS"/>
    <property type="match status" value="1"/>
</dbReference>
<organism evidence="4 5">
    <name type="scientific">Streptomyces boncukensis</name>
    <dbReference type="NCBI Taxonomy" id="2711219"/>
    <lineage>
        <taxon>Bacteria</taxon>
        <taxon>Bacillati</taxon>
        <taxon>Actinomycetota</taxon>
        <taxon>Actinomycetes</taxon>
        <taxon>Kitasatosporales</taxon>
        <taxon>Streptomycetaceae</taxon>
        <taxon>Streptomyces</taxon>
    </lineage>
</organism>
<dbReference type="GO" id="GO:0005737">
    <property type="term" value="C:cytoplasm"/>
    <property type="evidence" value="ECO:0007669"/>
    <property type="project" value="TreeGrafter"/>
</dbReference>
<evidence type="ECO:0000256" key="2">
    <source>
        <dbReference type="SAM" id="MobiDB-lite"/>
    </source>
</evidence>
<evidence type="ECO:0000259" key="3">
    <source>
        <dbReference type="PROSITE" id="PS51857"/>
    </source>
</evidence>
<name>A0A6G4X8B7_9ACTN</name>
<evidence type="ECO:0000313" key="5">
    <source>
        <dbReference type="Proteomes" id="UP000477722"/>
    </source>
</evidence>
<dbReference type="Gene3D" id="2.40.50.140">
    <property type="entry name" value="Nucleic acid-binding proteins"/>
    <property type="match status" value="1"/>
</dbReference>
<keyword evidence="1" id="KW-0597">Phosphoprotein</keyword>
<evidence type="ECO:0000256" key="1">
    <source>
        <dbReference type="ARBA" id="ARBA00022553"/>
    </source>
</evidence>
<keyword evidence="5" id="KW-1185">Reference proteome</keyword>
<dbReference type="RefSeq" id="WP_165303389.1">
    <property type="nucleotide sequence ID" value="NZ_JAAKZZ010000902.1"/>
</dbReference>
<dbReference type="SMART" id="SM00357">
    <property type="entry name" value="CSP"/>
    <property type="match status" value="1"/>
</dbReference>
<accession>A0A6G4X8B7</accession>
<dbReference type="AlphaFoldDB" id="A0A6G4X8B7"/>
<feature type="domain" description="CSD" evidence="3">
    <location>
        <begin position="2"/>
        <end position="66"/>
    </location>
</feature>
<dbReference type="PANTHER" id="PTHR12962:SF1">
    <property type="entry name" value="COLD SHOCK DOMAIN-CONTAINING PROTEIN CG9705"/>
    <property type="match status" value="1"/>
</dbReference>
<dbReference type="Proteomes" id="UP000477722">
    <property type="component" value="Unassembled WGS sequence"/>
</dbReference>
<proteinExistence type="predicted"/>
<dbReference type="InterPro" id="IPR052069">
    <property type="entry name" value="Ca-reg_mRNA-binding_domain"/>
</dbReference>
<dbReference type="InterPro" id="IPR002059">
    <property type="entry name" value="CSP_DNA-bd"/>
</dbReference>
<dbReference type="GO" id="GO:0043488">
    <property type="term" value="P:regulation of mRNA stability"/>
    <property type="evidence" value="ECO:0007669"/>
    <property type="project" value="TreeGrafter"/>
</dbReference>
<protein>
    <submittedName>
        <fullName evidence="4">Cold shock domain-containing protein</fullName>
    </submittedName>
</protein>
<dbReference type="InterPro" id="IPR011129">
    <property type="entry name" value="CSD"/>
</dbReference>
<dbReference type="GO" id="GO:0003730">
    <property type="term" value="F:mRNA 3'-UTR binding"/>
    <property type="evidence" value="ECO:0007669"/>
    <property type="project" value="TreeGrafter"/>
</dbReference>
<comment type="caution">
    <text evidence="4">The sequence shown here is derived from an EMBL/GenBank/DDBJ whole genome shotgun (WGS) entry which is preliminary data.</text>
</comment>